<sequence>MKKQDWYEKSMEYGHLAASCCEKHKYPTALRWAHLSAAILEEDSVFQEECAAAYSNIAAIHHCMGKDEVAVLYYKQSMEHYRKKPWPKHLFWGQLSIALCWCALGELKATAAALEQGICQSHAVEFDVVPDWPGYSELMEALEVLQTSLRDHADSFQQKADCYALMRYIYRLTGKLENALQMHELCVKHGGSEHDTIGHGLLMAKQDGKGWCFSFPLTSQSCSHVALALPPQEVHMENLDHFRKRDAYNSMGLVLAWQGCFQEAQEHHIKALKLALQHRCPNAAMLTYFYLGQVDHRAVLESHDSPKSHKYYRKGLALAEKLQARAISPKGVMAAEMLQRMRGLYQHRLQLAKEDPYAIADAHIQLNHAYLRIMHNPQLILDSVHQAFDLIGRLPEDSDVTRMLAQCHSHLGLAYFRLLEFGKATDSIDASINLFHKVEDNVGLIELYIHKSDVNLRWGGRQRLQQSRIDVKQALVLLAEVGDHLCSQEQQNLRAEAHYSLLLIAYMEEHGGYEEASDTEVYVEEAMTHFTLCKEAAKECGNADTQIKAHMLMADVHCGLSLRFRELARRATSDSAPSTSTPESQSWLGRSSDELLAAEKMHVAHMELARRRGSPFILAQSLSSVGTYYCSKHNYAEAQLLLEEAVLLLSDHLFSIEEISGGSLEFMHAMRTTYSALLSCIAAQDDPAVHEEGLVWAERLRSRTLMRAMEHNFKKDPLIGTPNFDRDMKAALKTLKDLSISCQGVIFVEYALTDIEILIWVIKSGSIILRHRSYVTRALALAFHDQAQNSWYLNDMQLERKEELLRKANQMIGLNREGVRAFINVAVENLKNSFKADFYLQLLGSFLLDPISEDLAGVTKDQCIVFIPHEELAYVPFAALKLEDEYLIKRHLVAVSMSVRAYANNERRYAGMEVQTDLPRADVLVISNPFPVDSPERMGLLPPYQRLEALRQAELEGQMIAECMQVKVKALHVHHLRGHHAKKLAVMKVLPKAAWVHFACHGFVSEKYPLGALLLGKTIKPMWLKCLVALIAYLCTWLGAQLPSFLYQRAGAPDSVGILGAEEVLQSVMQAHCVVLNVCNSAQGKVTVDGLFNWSHALQQVGVPSAILCLWEVQDSAACKFMSILYNHLTNKLPLGLAMQKAMIALIDDGDNWEPKHWAAYSMVGVPHVQLPGFRY</sequence>
<accession>A0ABP1AMC0</accession>
<dbReference type="Gene3D" id="1.25.40.10">
    <property type="entry name" value="Tetratricopeptide repeat domain"/>
    <property type="match status" value="3"/>
</dbReference>
<evidence type="ECO:0000259" key="1">
    <source>
        <dbReference type="Pfam" id="PF12770"/>
    </source>
</evidence>
<gene>
    <name evidence="2" type="ORF">CSSPJE1EN2_LOCUS6698</name>
</gene>
<dbReference type="SMART" id="SM00028">
    <property type="entry name" value="TPR"/>
    <property type="match status" value="5"/>
</dbReference>
<dbReference type="SUPFAM" id="SSF48452">
    <property type="entry name" value="TPR-like"/>
    <property type="match status" value="1"/>
</dbReference>
<dbReference type="Pfam" id="PF12770">
    <property type="entry name" value="CHAT"/>
    <property type="match status" value="1"/>
</dbReference>
<keyword evidence="3" id="KW-1185">Reference proteome</keyword>
<dbReference type="EMBL" id="OZ023715">
    <property type="protein sequence ID" value="CAK9863703.1"/>
    <property type="molecule type" value="Genomic_DNA"/>
</dbReference>
<name>A0ABP1AMC0_9BRYO</name>
<dbReference type="InterPro" id="IPR011990">
    <property type="entry name" value="TPR-like_helical_dom_sf"/>
</dbReference>
<dbReference type="PANTHER" id="PTHR10098:SF108">
    <property type="entry name" value="TETRATRICOPEPTIDE REPEAT PROTEIN 28"/>
    <property type="match status" value="1"/>
</dbReference>
<dbReference type="InterPro" id="IPR024983">
    <property type="entry name" value="CHAT_dom"/>
</dbReference>
<dbReference type="InterPro" id="IPR019734">
    <property type="entry name" value="TPR_rpt"/>
</dbReference>
<feature type="domain" description="CHAT" evidence="1">
    <location>
        <begin position="840"/>
        <end position="1165"/>
    </location>
</feature>
<dbReference type="Proteomes" id="UP001497522">
    <property type="component" value="Chromosome 14"/>
</dbReference>
<evidence type="ECO:0000313" key="2">
    <source>
        <dbReference type="EMBL" id="CAK9863703.1"/>
    </source>
</evidence>
<protein>
    <recommendedName>
        <fullName evidence="1">CHAT domain-containing protein</fullName>
    </recommendedName>
</protein>
<dbReference type="PANTHER" id="PTHR10098">
    <property type="entry name" value="RAPSYN-RELATED"/>
    <property type="match status" value="1"/>
</dbReference>
<reference evidence="2" key="1">
    <citation type="submission" date="2024-03" db="EMBL/GenBank/DDBJ databases">
        <authorList>
            <consortium name="ELIXIR-Norway"/>
            <consortium name="Elixir Norway"/>
        </authorList>
    </citation>
    <scope>NUCLEOTIDE SEQUENCE</scope>
</reference>
<organism evidence="2 3">
    <name type="scientific">Sphagnum jensenii</name>
    <dbReference type="NCBI Taxonomy" id="128206"/>
    <lineage>
        <taxon>Eukaryota</taxon>
        <taxon>Viridiplantae</taxon>
        <taxon>Streptophyta</taxon>
        <taxon>Embryophyta</taxon>
        <taxon>Bryophyta</taxon>
        <taxon>Sphagnophytina</taxon>
        <taxon>Sphagnopsida</taxon>
        <taxon>Sphagnales</taxon>
        <taxon>Sphagnaceae</taxon>
        <taxon>Sphagnum</taxon>
    </lineage>
</organism>
<evidence type="ECO:0000313" key="3">
    <source>
        <dbReference type="Proteomes" id="UP001497522"/>
    </source>
</evidence>
<proteinExistence type="predicted"/>